<feature type="domain" description="VWFA" evidence="2">
    <location>
        <begin position="338"/>
        <end position="516"/>
    </location>
</feature>
<dbReference type="Pfam" id="PF12450">
    <property type="entry name" value="vWF_A"/>
    <property type="match status" value="1"/>
</dbReference>
<evidence type="ECO:0000313" key="4">
    <source>
        <dbReference type="Proteomes" id="UP000693972"/>
    </source>
</evidence>
<protein>
    <submittedName>
        <fullName evidence="3">VWA domain-containing protein</fullName>
    </submittedName>
</protein>
<reference evidence="3 4" key="1">
    <citation type="submission" date="2021-07" db="EMBL/GenBank/DDBJ databases">
        <title>Karlodiniumbacter phycospheric gen. nov., sp. nov., a phycosphere bacterium isolated from karlodinium veneficum.</title>
        <authorList>
            <person name="Peng Y."/>
            <person name="Jiang L."/>
            <person name="Lee J."/>
        </authorList>
    </citation>
    <scope>NUCLEOTIDE SEQUENCE</scope>
    <source>
        <strain evidence="3 4">N5</strain>
    </source>
</reference>
<dbReference type="InterPro" id="IPR051266">
    <property type="entry name" value="CLCR"/>
</dbReference>
<feature type="region of interest" description="Disordered" evidence="1">
    <location>
        <begin position="40"/>
        <end position="59"/>
    </location>
</feature>
<dbReference type="InterPro" id="IPR022156">
    <property type="entry name" value="Uncharacterised_YfbK_N"/>
</dbReference>
<dbReference type="InterPro" id="IPR002035">
    <property type="entry name" value="VWF_A"/>
</dbReference>
<dbReference type="AlphaFoldDB" id="A0A975TU74"/>
<dbReference type="PANTHER" id="PTHR10579">
    <property type="entry name" value="CALCIUM-ACTIVATED CHLORIDE CHANNEL REGULATOR"/>
    <property type="match status" value="1"/>
</dbReference>
<keyword evidence="4" id="KW-1185">Reference proteome</keyword>
<name>A0A975TU74_9RHOB</name>
<dbReference type="SMART" id="SM00327">
    <property type="entry name" value="VWA"/>
    <property type="match status" value="1"/>
</dbReference>
<organism evidence="3">
    <name type="scientific">Gymnodinialimonas phycosphaerae</name>
    <dbReference type="NCBI Taxonomy" id="2841589"/>
    <lineage>
        <taxon>Bacteria</taxon>
        <taxon>Pseudomonadati</taxon>
        <taxon>Pseudomonadota</taxon>
        <taxon>Alphaproteobacteria</taxon>
        <taxon>Rhodobacterales</taxon>
        <taxon>Paracoccaceae</taxon>
        <taxon>Gymnodinialimonas</taxon>
    </lineage>
</organism>
<dbReference type="CDD" id="cd01465">
    <property type="entry name" value="vWA_subgroup"/>
    <property type="match status" value="1"/>
</dbReference>
<sequence>MTSNEFNDLDDLKRAMADVTPAPDAAGKAEVIARSMEIFETTQESRDSARQSSETPTNRGFLKGAFEMLISKTPILKAGGALTATTALVAVGFLFLSPQGQEMLQGPAPVLQEPIAAEHDVIVIADDTREEVDAAPMPQMIAAEVAQTPAPRALVTDGDGRIGDAEGATALDLGGTDITTGWGNTATVGRIAPTGDVATGVPAQNGWNSGAIIQSGGFNDHVQPPAPLREEFANADTNPLQIVAEDPVSTFSIDVDTASYALLRATLNRGQLPTPDAVRIEEMVNYFPYDYPAPTADDVSPFRPTVQVFQTPWNPDTQLLHIGIQGEMPMVEDRPPLNLVFLIDTSGSMNDPAKLPLLIQSFRLMLDRLNPDDEVAIVTYAGSAGVALDPTAASDTATISAALTALQAGGSTNGVGGLEEAYRLAAEMTEEGDISRVLLATDGDFNVGLSDPGALEDYIAEQRETGIYLSVLGFGRGNLQDDTMQALAQNGNGTAAYIDTLHEAQRVLVDQLAGALFPIADDLKVQVEFNPDVIAEYRLIGYETRALAREDFANDAVDAGDISAGHSVTAIYEITPVGSPTTLVAPLRYAADDEAEVEYGDELGFISLRWKEPGAQESQLIDFPIAAAVAEPGADAQFAAAIAGFGQLLRRSDFLGEWDYADAIALANANRGTDEFGYRTEAVQLMRLAQSLSGQ</sequence>
<dbReference type="Proteomes" id="UP000693972">
    <property type="component" value="Unassembled WGS sequence"/>
</dbReference>
<dbReference type="Pfam" id="PF12034">
    <property type="entry name" value="YfbK_C"/>
    <property type="match status" value="1"/>
</dbReference>
<dbReference type="Gene3D" id="3.40.50.410">
    <property type="entry name" value="von Willebrand factor, type A domain"/>
    <property type="match status" value="1"/>
</dbReference>
<dbReference type="Pfam" id="PF00092">
    <property type="entry name" value="VWA"/>
    <property type="match status" value="1"/>
</dbReference>
<dbReference type="InterPro" id="IPR021908">
    <property type="entry name" value="YfbK_C"/>
</dbReference>
<dbReference type="PROSITE" id="PS50234">
    <property type="entry name" value="VWFA"/>
    <property type="match status" value="1"/>
</dbReference>
<evidence type="ECO:0000259" key="2">
    <source>
        <dbReference type="PROSITE" id="PS50234"/>
    </source>
</evidence>
<accession>A0A975TU74</accession>
<evidence type="ECO:0000313" key="3">
    <source>
        <dbReference type="EMBL" id="QXL87525.1"/>
    </source>
</evidence>
<gene>
    <name evidence="3" type="ORF">KUL25_19285</name>
</gene>
<dbReference type="RefSeq" id="WP_257894394.1">
    <property type="nucleotide sequence ID" value="NZ_JAIMBW010000001.1"/>
</dbReference>
<proteinExistence type="predicted"/>
<dbReference type="EMBL" id="JAIMBW010000001">
    <property type="protein sequence ID" value="MBY4894907.1"/>
    <property type="molecule type" value="Genomic_DNA"/>
</dbReference>
<dbReference type="PANTHER" id="PTHR10579:SF43">
    <property type="entry name" value="ZINC FINGER (C3HC4-TYPE RING FINGER) FAMILY PROTEIN"/>
    <property type="match status" value="1"/>
</dbReference>
<dbReference type="SUPFAM" id="SSF53300">
    <property type="entry name" value="vWA-like"/>
    <property type="match status" value="1"/>
</dbReference>
<dbReference type="InterPro" id="IPR036465">
    <property type="entry name" value="vWFA_dom_sf"/>
</dbReference>
<dbReference type="EMBL" id="CP078073">
    <property type="protein sequence ID" value="QXL87525.1"/>
    <property type="molecule type" value="Genomic_DNA"/>
</dbReference>
<evidence type="ECO:0000256" key="1">
    <source>
        <dbReference type="SAM" id="MobiDB-lite"/>
    </source>
</evidence>